<dbReference type="AlphaFoldDB" id="A0AAN7WF19"/>
<proteinExistence type="predicted"/>
<accession>A0AAN7WF19</accession>
<name>A0AAN7WF19_9SACH</name>
<dbReference type="Proteomes" id="UP001306508">
    <property type="component" value="Unassembled WGS sequence"/>
</dbReference>
<reference evidence="2" key="1">
    <citation type="submission" date="2023-07" db="EMBL/GenBank/DDBJ databases">
        <title>A draft genome of Kazachstania heterogenica Y-27499.</title>
        <authorList>
            <person name="Donic C."/>
            <person name="Kralova J.S."/>
            <person name="Fidel L."/>
            <person name="Ben-Dor S."/>
            <person name="Jung S."/>
        </authorList>
    </citation>
    <scope>NUCLEOTIDE SEQUENCE [LARGE SCALE GENOMIC DNA]</scope>
    <source>
        <strain evidence="2">Y27499</strain>
    </source>
</reference>
<evidence type="ECO:0000313" key="2">
    <source>
        <dbReference type="Proteomes" id="UP001306508"/>
    </source>
</evidence>
<keyword evidence="2" id="KW-1185">Reference proteome</keyword>
<evidence type="ECO:0000313" key="1">
    <source>
        <dbReference type="EMBL" id="KAK5778358.1"/>
    </source>
</evidence>
<organism evidence="1 2">
    <name type="scientific">Arxiozyma heterogenica</name>
    <dbReference type="NCBI Taxonomy" id="278026"/>
    <lineage>
        <taxon>Eukaryota</taxon>
        <taxon>Fungi</taxon>
        <taxon>Dikarya</taxon>
        <taxon>Ascomycota</taxon>
        <taxon>Saccharomycotina</taxon>
        <taxon>Saccharomycetes</taxon>
        <taxon>Saccharomycetales</taxon>
        <taxon>Saccharomycetaceae</taxon>
        <taxon>Arxiozyma</taxon>
    </lineage>
</organism>
<gene>
    <name evidence="1" type="ORF">RI543_004019</name>
</gene>
<comment type="caution">
    <text evidence="1">The sequence shown here is derived from an EMBL/GenBank/DDBJ whole genome shotgun (WGS) entry which is preliminary data.</text>
</comment>
<sequence length="156" mass="18045">MFKSQEDINKFFETNFWNSEKVLLDNQSTPNGTKSSKAINPSNELIFKLLKLSGLSQKDVDIEEIRNTLKKQIQFINILQNIELTEKETFYDTNNARLLPRENTSLKYDNLLELIEKQKGSVRPSEISGSWKPTSLASKSMNGYYVLEHGQIKNRK</sequence>
<dbReference type="Pfam" id="PF20977">
    <property type="entry name" value="GatF"/>
    <property type="match status" value="1"/>
</dbReference>
<protein>
    <recommendedName>
        <fullName evidence="3">Glu-AdT subunit F</fullName>
    </recommendedName>
</protein>
<evidence type="ECO:0008006" key="3">
    <source>
        <dbReference type="Google" id="ProtNLM"/>
    </source>
</evidence>
<dbReference type="EMBL" id="JAWIZZ010000053">
    <property type="protein sequence ID" value="KAK5778358.1"/>
    <property type="molecule type" value="Genomic_DNA"/>
</dbReference>